<sequence length="130" mass="15933">MTEFKCEVCATELSTELIQTEKKYDIDVAYVDCPECDNRFNMMFDNKDTIRIKNKIKKVKEIEHYLQLQLYREMLLVEDEYYRQTYNDLPVEEKELIGEYQSDIDKQKLKEYNRAIKDKRYDFKDLLRLM</sequence>
<protein>
    <submittedName>
        <fullName evidence="1">Uncharacterized protein</fullName>
    </submittedName>
</protein>
<name>A0A918D528_9BACI</name>
<organism evidence="1 2">
    <name type="scientific">Oceanobacillus indicireducens</name>
    <dbReference type="NCBI Taxonomy" id="1004261"/>
    <lineage>
        <taxon>Bacteria</taxon>
        <taxon>Bacillati</taxon>
        <taxon>Bacillota</taxon>
        <taxon>Bacilli</taxon>
        <taxon>Bacillales</taxon>
        <taxon>Bacillaceae</taxon>
        <taxon>Oceanobacillus</taxon>
    </lineage>
</organism>
<dbReference type="EMBL" id="BMOS01000049">
    <property type="protein sequence ID" value="GGN66825.1"/>
    <property type="molecule type" value="Genomic_DNA"/>
</dbReference>
<gene>
    <name evidence="1" type="ORF">GCM10007971_37160</name>
</gene>
<reference evidence="1" key="2">
    <citation type="submission" date="2020-09" db="EMBL/GenBank/DDBJ databases">
        <authorList>
            <person name="Sun Q."/>
            <person name="Ohkuma M."/>
        </authorList>
    </citation>
    <scope>NUCLEOTIDE SEQUENCE</scope>
    <source>
        <strain evidence="1">JCM 17251</strain>
    </source>
</reference>
<dbReference type="Proteomes" id="UP000624041">
    <property type="component" value="Unassembled WGS sequence"/>
</dbReference>
<accession>A0A918D528</accession>
<proteinExistence type="predicted"/>
<evidence type="ECO:0000313" key="2">
    <source>
        <dbReference type="Proteomes" id="UP000624041"/>
    </source>
</evidence>
<comment type="caution">
    <text evidence="1">The sequence shown here is derived from an EMBL/GenBank/DDBJ whole genome shotgun (WGS) entry which is preliminary data.</text>
</comment>
<reference evidence="1" key="1">
    <citation type="journal article" date="2014" name="Int. J. Syst. Evol. Microbiol.">
        <title>Complete genome sequence of Corynebacterium casei LMG S-19264T (=DSM 44701T), isolated from a smear-ripened cheese.</title>
        <authorList>
            <consortium name="US DOE Joint Genome Institute (JGI-PGF)"/>
            <person name="Walter F."/>
            <person name="Albersmeier A."/>
            <person name="Kalinowski J."/>
            <person name="Ruckert C."/>
        </authorList>
    </citation>
    <scope>NUCLEOTIDE SEQUENCE</scope>
    <source>
        <strain evidence="1">JCM 17251</strain>
    </source>
</reference>
<keyword evidence="2" id="KW-1185">Reference proteome</keyword>
<evidence type="ECO:0000313" key="1">
    <source>
        <dbReference type="EMBL" id="GGN66825.1"/>
    </source>
</evidence>
<dbReference type="RefSeq" id="WP_188859595.1">
    <property type="nucleotide sequence ID" value="NZ_BMOS01000049.1"/>
</dbReference>
<dbReference type="AlphaFoldDB" id="A0A918D528"/>